<dbReference type="RefSeq" id="WP_142055134.1">
    <property type="nucleotide sequence ID" value="NZ_VFPA01000002.1"/>
</dbReference>
<gene>
    <name evidence="2" type="ORF">FB558_3741</name>
</gene>
<dbReference type="OrthoDB" id="7530149at2"/>
<evidence type="ECO:0000313" key="3">
    <source>
        <dbReference type="Proteomes" id="UP000315677"/>
    </source>
</evidence>
<name>A0A543DPE7_9PSEU</name>
<dbReference type="Proteomes" id="UP000315677">
    <property type="component" value="Unassembled WGS sequence"/>
</dbReference>
<accession>A0A543DPE7</accession>
<dbReference type="AlphaFoldDB" id="A0A543DPE7"/>
<evidence type="ECO:0000256" key="1">
    <source>
        <dbReference type="SAM" id="MobiDB-lite"/>
    </source>
</evidence>
<keyword evidence="3" id="KW-1185">Reference proteome</keyword>
<evidence type="ECO:0000313" key="2">
    <source>
        <dbReference type="EMBL" id="TQM11188.1"/>
    </source>
</evidence>
<comment type="caution">
    <text evidence="2">The sequence shown here is derived from an EMBL/GenBank/DDBJ whole genome shotgun (WGS) entry which is preliminary data.</text>
</comment>
<reference evidence="2 3" key="1">
    <citation type="submission" date="2019-06" db="EMBL/GenBank/DDBJ databases">
        <title>Sequencing the genomes of 1000 actinobacteria strains.</title>
        <authorList>
            <person name="Klenk H.-P."/>
        </authorList>
    </citation>
    <scope>NUCLEOTIDE SEQUENCE [LARGE SCALE GENOMIC DNA]</scope>
    <source>
        <strain evidence="2 3">DSM 45301</strain>
    </source>
</reference>
<protein>
    <submittedName>
        <fullName evidence="2">DUF2889 family protein</fullName>
    </submittedName>
</protein>
<dbReference type="EMBL" id="VFPA01000002">
    <property type="protein sequence ID" value="TQM11188.1"/>
    <property type="molecule type" value="Genomic_DNA"/>
</dbReference>
<feature type="region of interest" description="Disordered" evidence="1">
    <location>
        <begin position="1"/>
        <end position="31"/>
    </location>
</feature>
<dbReference type="InterPro" id="IPR021312">
    <property type="entry name" value="DUF2889"/>
</dbReference>
<sequence length="335" mass="35258">MAVPVLGPLHPRHGTHAPTSGTPARAAGSVRRTATTDMLRPEGLTGPLVLLGRARDLVTTPEGTARVVDEASCRAVVEFVEGRILREVESHPARPALQTLIGTPVSSGFRAAVLAADPSVPDEAGLLHLLLDDFPVTTLVSGFAFGAGLPAGRRLPLTVGRPMFGRDQCAGFAHGGTIMNEVDATGRAPLVTGPVAPALVDDDEDGWHAVGPLPAHGMRRWRRTDVRSDGRVDVLYRDSHVRPDGLETVIHEYTVAAQIDLIGPTVVSCEAVPRVLPWVECPAAAASAQRLAGLPLAGLRSHVRATFTGASTCTHLNDTLRGLEDVPTLLRLAGV</sequence>
<organism evidence="2 3">
    <name type="scientific">Pseudonocardia kunmingensis</name>
    <dbReference type="NCBI Taxonomy" id="630975"/>
    <lineage>
        <taxon>Bacteria</taxon>
        <taxon>Bacillati</taxon>
        <taxon>Actinomycetota</taxon>
        <taxon>Actinomycetes</taxon>
        <taxon>Pseudonocardiales</taxon>
        <taxon>Pseudonocardiaceae</taxon>
        <taxon>Pseudonocardia</taxon>
    </lineage>
</organism>
<dbReference type="Pfam" id="PF11136">
    <property type="entry name" value="DUF2889"/>
    <property type="match status" value="1"/>
</dbReference>
<proteinExistence type="predicted"/>